<sequence>MRRRVGLFSDKAAESQVEANGGIEQVSITQVAYGDLQIGRRGTQTQSDKDQTDSCSDNDTLRVTSSKICRSRSLQRMVSKGVRARIGNDEATRVGGMPETCTGKKPNGSKCTAGKVSPAGSFCLVE</sequence>
<accession>A0A426ZU84</accession>
<dbReference type="AlphaFoldDB" id="A0A426ZU84"/>
<evidence type="ECO:0000313" key="2">
    <source>
        <dbReference type="EMBL" id="RRT67536.1"/>
    </source>
</evidence>
<dbReference type="EMBL" id="AMZH03005013">
    <property type="protein sequence ID" value="RRT67536.1"/>
    <property type="molecule type" value="Genomic_DNA"/>
</dbReference>
<name>A0A426ZU84_ENSVE</name>
<organism evidence="2 3">
    <name type="scientific">Ensete ventricosum</name>
    <name type="common">Abyssinian banana</name>
    <name type="synonym">Musa ensete</name>
    <dbReference type="NCBI Taxonomy" id="4639"/>
    <lineage>
        <taxon>Eukaryota</taxon>
        <taxon>Viridiplantae</taxon>
        <taxon>Streptophyta</taxon>
        <taxon>Embryophyta</taxon>
        <taxon>Tracheophyta</taxon>
        <taxon>Spermatophyta</taxon>
        <taxon>Magnoliopsida</taxon>
        <taxon>Liliopsida</taxon>
        <taxon>Zingiberales</taxon>
        <taxon>Musaceae</taxon>
        <taxon>Ensete</taxon>
    </lineage>
</organism>
<gene>
    <name evidence="2" type="ORF">B296_00034041</name>
</gene>
<comment type="caution">
    <text evidence="2">The sequence shown here is derived from an EMBL/GenBank/DDBJ whole genome shotgun (WGS) entry which is preliminary data.</text>
</comment>
<evidence type="ECO:0000256" key="1">
    <source>
        <dbReference type="SAM" id="MobiDB-lite"/>
    </source>
</evidence>
<evidence type="ECO:0000313" key="3">
    <source>
        <dbReference type="Proteomes" id="UP000287651"/>
    </source>
</evidence>
<dbReference type="Proteomes" id="UP000287651">
    <property type="component" value="Unassembled WGS sequence"/>
</dbReference>
<feature type="region of interest" description="Disordered" evidence="1">
    <location>
        <begin position="39"/>
        <end position="59"/>
    </location>
</feature>
<proteinExistence type="predicted"/>
<reference evidence="2 3" key="1">
    <citation type="journal article" date="2014" name="Agronomy (Basel)">
        <title>A Draft Genome Sequence for Ensete ventricosum, the Drought-Tolerant Tree Against Hunger.</title>
        <authorList>
            <person name="Harrison J."/>
            <person name="Moore K.A."/>
            <person name="Paszkiewicz K."/>
            <person name="Jones T."/>
            <person name="Grant M."/>
            <person name="Ambacheew D."/>
            <person name="Muzemil S."/>
            <person name="Studholme D.J."/>
        </authorList>
    </citation>
    <scope>NUCLEOTIDE SEQUENCE [LARGE SCALE GENOMIC DNA]</scope>
</reference>
<protein>
    <submittedName>
        <fullName evidence="2">Uncharacterized protein</fullName>
    </submittedName>
</protein>